<gene>
    <name evidence="3" type="ORF">SAE02_16590</name>
</gene>
<dbReference type="OrthoDB" id="8428274at2"/>
<protein>
    <submittedName>
        <fullName evidence="3">Aldehyde oxidase</fullName>
    </submittedName>
</protein>
<evidence type="ECO:0000313" key="3">
    <source>
        <dbReference type="EMBL" id="GEO37511.1"/>
    </source>
</evidence>
<dbReference type="Pfam" id="PF20256">
    <property type="entry name" value="MoCoBD_2"/>
    <property type="match status" value="1"/>
</dbReference>
<dbReference type="Proteomes" id="UP000321523">
    <property type="component" value="Unassembled WGS sequence"/>
</dbReference>
<reference evidence="3 4" key="1">
    <citation type="submission" date="2019-07" db="EMBL/GenBank/DDBJ databases">
        <title>Whole genome shotgun sequence of Skermanella aerolata NBRC 106429.</title>
        <authorList>
            <person name="Hosoyama A."/>
            <person name="Uohara A."/>
            <person name="Ohji S."/>
            <person name="Ichikawa N."/>
        </authorList>
    </citation>
    <scope>NUCLEOTIDE SEQUENCE [LARGE SCALE GENOMIC DNA]</scope>
    <source>
        <strain evidence="3 4">NBRC 106429</strain>
    </source>
</reference>
<dbReference type="PANTHER" id="PTHR11908">
    <property type="entry name" value="XANTHINE DEHYDROGENASE"/>
    <property type="match status" value="1"/>
</dbReference>
<dbReference type="GO" id="GO:0016491">
    <property type="term" value="F:oxidoreductase activity"/>
    <property type="evidence" value="ECO:0007669"/>
    <property type="project" value="InterPro"/>
</dbReference>
<dbReference type="InterPro" id="IPR000674">
    <property type="entry name" value="Ald_Oxase/Xan_DH_a/b"/>
</dbReference>
<dbReference type="SMART" id="SM01008">
    <property type="entry name" value="Ald_Xan_dh_C"/>
    <property type="match status" value="1"/>
</dbReference>
<dbReference type="GO" id="GO:0005506">
    <property type="term" value="F:iron ion binding"/>
    <property type="evidence" value="ECO:0007669"/>
    <property type="project" value="InterPro"/>
</dbReference>
<dbReference type="SUPFAM" id="SSF54665">
    <property type="entry name" value="CO dehydrogenase molybdoprotein N-domain-like"/>
    <property type="match status" value="1"/>
</dbReference>
<keyword evidence="4" id="KW-1185">Reference proteome</keyword>
<feature type="region of interest" description="Disordered" evidence="1">
    <location>
        <begin position="88"/>
        <end position="109"/>
    </location>
</feature>
<dbReference type="InterPro" id="IPR036856">
    <property type="entry name" value="Ald_Oxase/Xan_DH_a/b_sf"/>
</dbReference>
<proteinExistence type="predicted"/>
<feature type="domain" description="Aldehyde oxidase/xanthine dehydrogenase a/b hammerhead" evidence="2">
    <location>
        <begin position="31"/>
        <end position="145"/>
    </location>
</feature>
<feature type="compositionally biased region" description="Basic and acidic residues" evidence="1">
    <location>
        <begin position="147"/>
        <end position="165"/>
    </location>
</feature>
<evidence type="ECO:0000256" key="1">
    <source>
        <dbReference type="SAM" id="MobiDB-lite"/>
    </source>
</evidence>
<dbReference type="Pfam" id="PF02738">
    <property type="entry name" value="MoCoBD_1"/>
    <property type="match status" value="1"/>
</dbReference>
<comment type="caution">
    <text evidence="3">The sequence shown here is derived from an EMBL/GenBank/DDBJ whole genome shotgun (WGS) entry which is preliminary data.</text>
</comment>
<dbReference type="PANTHER" id="PTHR11908:SF153">
    <property type="entry name" value="DEHYDROGENASE"/>
    <property type="match status" value="1"/>
</dbReference>
<dbReference type="InterPro" id="IPR008274">
    <property type="entry name" value="AldOxase/xan_DH_MoCoBD1"/>
</dbReference>
<evidence type="ECO:0000259" key="2">
    <source>
        <dbReference type="SMART" id="SM01008"/>
    </source>
</evidence>
<dbReference type="Gene3D" id="3.90.1170.50">
    <property type="entry name" value="Aldehyde oxidase/xanthine dehydrogenase, a/b hammerhead"/>
    <property type="match status" value="1"/>
</dbReference>
<sequence length="766" mass="83000">MTSNITNLDGKRAGRYVGTAQRRIDGRLKVTGGAKYAGEFPTPGLTYGYVVSSEITHGKITRIDASAAEAVPGVIKVFTYKNRPKIASDDKKYQDQTAPPGSPMRPLGDEKIAYAGQPIALVVAETFELARHAATLVHIEYETKPHKTDLEAERSSSYEPKEKRSGIAPPPPPRGDADAAFAKAPVKFENEYRVAVEHHNPMEPHATTVVWHDDGKMTVYDKTQGVQNSQNYVTGIFGLKKDDVRVISPFVGGAFGSGLRPQYQLFLAVMAAMELKRSVRVVLTRDQMFTFTHRPDTIQTLGIGADKDGKLQAIRHDAVAETSTFEDYQEVVVNWSGLLYDCANTKLTYEIAKMNVYTPGDMRAPGATLGVYALEAAMDELAYATGVDPVELRLKNYAEKDQNEDKPFSSKELRACYRQGAERFGWSKRSAEPRSMREGRELIGWGMATGVWEAMMQETSARATLTAGGKLEVAAATADIGTGTYTIMAQIAADELGIPIDDVTVKIGDSSLPKAPVEGGSWAAASTGTAVKAACHKVREKLFNHARKVEGSPLANFGIDRVVFENGRISVSGDPSRFVTLADAMAATGEREISAEETTAPDPETKKKYSGYTHSAIFAEVRVDEELGVIRVTRIVDAVAAGKILNLKTARSQILGGVVFGIGMALHEESLMDKKLGRFMNHNIAEYHIPANADVHDIDVIFVDEQDDKASPIGVKGLGEIGIVGTAAAIANAIFHATGRRIRHLPITIDKVMGAGEDKTPAQAAE</sequence>
<organism evidence="3 4">
    <name type="scientific">Skermanella aerolata</name>
    <dbReference type="NCBI Taxonomy" id="393310"/>
    <lineage>
        <taxon>Bacteria</taxon>
        <taxon>Pseudomonadati</taxon>
        <taxon>Pseudomonadota</taxon>
        <taxon>Alphaproteobacteria</taxon>
        <taxon>Rhodospirillales</taxon>
        <taxon>Azospirillaceae</taxon>
        <taxon>Skermanella</taxon>
    </lineage>
</organism>
<accession>A0A512DM06</accession>
<feature type="region of interest" description="Disordered" evidence="1">
    <location>
        <begin position="147"/>
        <end position="177"/>
    </location>
</feature>
<dbReference type="SUPFAM" id="SSF56003">
    <property type="entry name" value="Molybdenum cofactor-binding domain"/>
    <property type="match status" value="1"/>
</dbReference>
<dbReference type="InterPro" id="IPR016208">
    <property type="entry name" value="Ald_Oxase/xanthine_DH-like"/>
</dbReference>
<dbReference type="InterPro" id="IPR046867">
    <property type="entry name" value="AldOxase/xan_DH_MoCoBD2"/>
</dbReference>
<dbReference type="EMBL" id="BJYZ01000006">
    <property type="protein sequence ID" value="GEO37511.1"/>
    <property type="molecule type" value="Genomic_DNA"/>
</dbReference>
<dbReference type="Pfam" id="PF01315">
    <property type="entry name" value="Ald_Xan_dh_C"/>
    <property type="match status" value="1"/>
</dbReference>
<dbReference type="InterPro" id="IPR037165">
    <property type="entry name" value="AldOxase/xan_DH_Mopterin-bd_sf"/>
</dbReference>
<name>A0A512DM06_9PROT</name>
<dbReference type="AlphaFoldDB" id="A0A512DM06"/>
<evidence type="ECO:0000313" key="4">
    <source>
        <dbReference type="Proteomes" id="UP000321523"/>
    </source>
</evidence>
<dbReference type="RefSeq" id="WP_044427252.1">
    <property type="nucleotide sequence ID" value="NZ_BJYZ01000006.1"/>
</dbReference>
<dbReference type="Gene3D" id="3.30.365.10">
    <property type="entry name" value="Aldehyde oxidase/xanthine dehydrogenase, molybdopterin binding domain"/>
    <property type="match status" value="4"/>
</dbReference>